<evidence type="ECO:0000256" key="2">
    <source>
        <dbReference type="ARBA" id="ARBA00006275"/>
    </source>
</evidence>
<reference evidence="9" key="1">
    <citation type="submission" date="2016-10" db="EMBL/GenBank/DDBJ databases">
        <authorList>
            <person name="Varghese N."/>
            <person name="Submissions S."/>
        </authorList>
    </citation>
    <scope>NUCLEOTIDE SEQUENCE [LARGE SCALE GENOMIC DNA]</scope>
    <source>
        <strain evidence="9">Gh-67</strain>
    </source>
</reference>
<feature type="domain" description="RagB/SusD" evidence="6">
    <location>
        <begin position="317"/>
        <end position="586"/>
    </location>
</feature>
<comment type="subcellular location">
    <subcellularLocation>
        <location evidence="1">Cell outer membrane</location>
    </subcellularLocation>
</comment>
<keyword evidence="5" id="KW-0998">Cell outer membrane</keyword>
<dbReference type="InterPro" id="IPR011990">
    <property type="entry name" value="TPR-like_helical_dom_sf"/>
</dbReference>
<dbReference type="Pfam" id="PF07980">
    <property type="entry name" value="SusD_RagB"/>
    <property type="match status" value="1"/>
</dbReference>
<keyword evidence="4" id="KW-0472">Membrane</keyword>
<dbReference type="Proteomes" id="UP000199705">
    <property type="component" value="Unassembled WGS sequence"/>
</dbReference>
<evidence type="ECO:0000256" key="3">
    <source>
        <dbReference type="ARBA" id="ARBA00022729"/>
    </source>
</evidence>
<comment type="similarity">
    <text evidence="2">Belongs to the SusD family.</text>
</comment>
<dbReference type="InterPro" id="IPR033985">
    <property type="entry name" value="SusD-like_N"/>
</dbReference>
<evidence type="ECO:0000256" key="1">
    <source>
        <dbReference type="ARBA" id="ARBA00004442"/>
    </source>
</evidence>
<feature type="domain" description="SusD-like N-terminal" evidence="7">
    <location>
        <begin position="69"/>
        <end position="252"/>
    </location>
</feature>
<dbReference type="Gene3D" id="1.25.40.390">
    <property type="match status" value="1"/>
</dbReference>
<name>A0A1G7PFZ4_9SPHI</name>
<organism evidence="8 9">
    <name type="scientific">Mucilaginibacter gossypii</name>
    <dbReference type="NCBI Taxonomy" id="551996"/>
    <lineage>
        <taxon>Bacteria</taxon>
        <taxon>Pseudomonadati</taxon>
        <taxon>Bacteroidota</taxon>
        <taxon>Sphingobacteriia</taxon>
        <taxon>Sphingobacteriales</taxon>
        <taxon>Sphingobacteriaceae</taxon>
        <taxon>Mucilaginibacter</taxon>
    </lineage>
</organism>
<dbReference type="EMBL" id="FNCG01000001">
    <property type="protein sequence ID" value="SDF85118.1"/>
    <property type="molecule type" value="Genomic_DNA"/>
</dbReference>
<evidence type="ECO:0000259" key="6">
    <source>
        <dbReference type="Pfam" id="PF07980"/>
    </source>
</evidence>
<dbReference type="InterPro" id="IPR012944">
    <property type="entry name" value="SusD_RagB_dom"/>
</dbReference>
<sequence>MPALTLSFDFGHHKNITIMKSFNKIILAAAGILTIMAGCKKYEQFPVDKVTINYVFDKKDSLGTNAQMFLYGIYAALQNGHNRVGNDYLDAASDDAMSSASVSSNVVTILSTASYNSYTIPAGENLWAYYYAGIRKANEFVNNIDVVPVLAQYHGYSMKYVWKSEARFLRALYYFELVKRYGGVPLLGNKVFTITDNVALPRNSFADCIKYIVSECDAIKDTLMSAPLSNPNADYHRPTKGAAMALKAKVLLYAASPLFNGQNIDASNPLTGYTDFSSDRWAQAAAAEKAVMDLNVYSLLPSFKDVFLTQNSSENIFIRQTDNSSSIETTNGPVGFTGAVGKGQTSPTQQLVDAFPMKSGLAITDPASGYNPDNPYQNRDPRLTYTVLYNGARWLNSDLQLYEGGASKPNGSLQQTKTGYYMRKFMGNFENTNAYAAHVIDWQILRYADVVLGYAEALNESAGATPEVYNAVISIRKRAGIDAGTGNYGLKAGMSKAEMRAIIQNERRLEMAFEENRYWDIRRWKIAETVMNQPQKGISIVKIGSSLTYNVVNALTTKFEAPKMYLYPIPYDEVLKNPNMKQNPGW</sequence>
<evidence type="ECO:0000256" key="4">
    <source>
        <dbReference type="ARBA" id="ARBA00023136"/>
    </source>
</evidence>
<protein>
    <submittedName>
        <fullName evidence="8">Starch-binding associating with outer membrane</fullName>
    </submittedName>
</protein>
<evidence type="ECO:0000313" key="9">
    <source>
        <dbReference type="Proteomes" id="UP000199705"/>
    </source>
</evidence>
<accession>A0A1G7PFZ4</accession>
<dbReference type="STRING" id="551996.SAMN05192573_101542"/>
<dbReference type="AlphaFoldDB" id="A0A1G7PFZ4"/>
<dbReference type="GO" id="GO:0009279">
    <property type="term" value="C:cell outer membrane"/>
    <property type="evidence" value="ECO:0007669"/>
    <property type="project" value="UniProtKB-SubCell"/>
</dbReference>
<dbReference type="Pfam" id="PF14322">
    <property type="entry name" value="SusD-like_3"/>
    <property type="match status" value="1"/>
</dbReference>
<dbReference type="SUPFAM" id="SSF48452">
    <property type="entry name" value="TPR-like"/>
    <property type="match status" value="1"/>
</dbReference>
<proteinExistence type="inferred from homology"/>
<evidence type="ECO:0000256" key="5">
    <source>
        <dbReference type="ARBA" id="ARBA00023237"/>
    </source>
</evidence>
<keyword evidence="3" id="KW-0732">Signal</keyword>
<gene>
    <name evidence="8" type="ORF">SAMN05192573_101542</name>
</gene>
<keyword evidence="9" id="KW-1185">Reference proteome</keyword>
<evidence type="ECO:0000313" key="8">
    <source>
        <dbReference type="EMBL" id="SDF85118.1"/>
    </source>
</evidence>
<evidence type="ECO:0000259" key="7">
    <source>
        <dbReference type="Pfam" id="PF14322"/>
    </source>
</evidence>